<proteinExistence type="predicted"/>
<name>A0A4V6X643_9ACTN</name>
<dbReference type="Proteomes" id="UP000307808">
    <property type="component" value="Unassembled WGS sequence"/>
</dbReference>
<accession>A0A4V6X643</accession>
<dbReference type="AlphaFoldDB" id="A0A4V6X643"/>
<evidence type="ECO:0000313" key="3">
    <source>
        <dbReference type="Proteomes" id="UP000307808"/>
    </source>
</evidence>
<keyword evidence="3" id="KW-1185">Reference proteome</keyword>
<reference evidence="2 3" key="1">
    <citation type="submission" date="2019-04" db="EMBL/GenBank/DDBJ databases">
        <authorList>
            <person name="Dong K."/>
        </authorList>
    </citation>
    <scope>NUCLEOTIDE SEQUENCE [LARGE SCALE GENOMIC DNA]</scope>
    <source>
        <strain evidence="3">dk3543</strain>
    </source>
</reference>
<keyword evidence="1" id="KW-0812">Transmembrane</keyword>
<evidence type="ECO:0000256" key="1">
    <source>
        <dbReference type="SAM" id="Phobius"/>
    </source>
</evidence>
<sequence length="156" mass="15522">MTATGPDSASVAPAAPSGRRRLALLSWASPGAVVVAVVVWNTGAYLIDASSLGQGIDSWGVSFVTAIYSAFVGVPILLLALLTAGVATSAPNAARRAVMAGAGVSAVTGFVMAVLALGVTFSDPAEGEVAFAVLTLVVAVVLLAPAWAAWDALAER</sequence>
<dbReference type="RefSeq" id="WP_137065187.1">
    <property type="nucleotide sequence ID" value="NZ_CP040748.1"/>
</dbReference>
<feature type="transmembrane region" description="Helical" evidence="1">
    <location>
        <begin position="129"/>
        <end position="150"/>
    </location>
</feature>
<comment type="caution">
    <text evidence="2">The sequence shown here is derived from an EMBL/GenBank/DDBJ whole genome shotgun (WGS) entry which is preliminary data.</text>
</comment>
<feature type="transmembrane region" description="Helical" evidence="1">
    <location>
        <begin position="24"/>
        <end position="47"/>
    </location>
</feature>
<keyword evidence="1" id="KW-1133">Transmembrane helix</keyword>
<feature type="transmembrane region" description="Helical" evidence="1">
    <location>
        <begin position="59"/>
        <end position="85"/>
    </location>
</feature>
<protein>
    <submittedName>
        <fullName evidence="2">Uncharacterized protein</fullName>
    </submittedName>
</protein>
<keyword evidence="1" id="KW-0472">Membrane</keyword>
<organism evidence="2 3">
    <name type="scientific">Nocardioides jishulii</name>
    <dbReference type="NCBI Taxonomy" id="2575440"/>
    <lineage>
        <taxon>Bacteria</taxon>
        <taxon>Bacillati</taxon>
        <taxon>Actinomycetota</taxon>
        <taxon>Actinomycetes</taxon>
        <taxon>Propionibacteriales</taxon>
        <taxon>Nocardioidaceae</taxon>
        <taxon>Nocardioides</taxon>
    </lineage>
</organism>
<dbReference type="EMBL" id="SZPY01000001">
    <property type="protein sequence ID" value="TKI64733.1"/>
    <property type="molecule type" value="Genomic_DNA"/>
</dbReference>
<evidence type="ECO:0000313" key="2">
    <source>
        <dbReference type="EMBL" id="TKI64733.1"/>
    </source>
</evidence>
<gene>
    <name evidence="2" type="ORF">FC770_06350</name>
</gene>
<feature type="transmembrane region" description="Helical" evidence="1">
    <location>
        <begin position="97"/>
        <end position="117"/>
    </location>
</feature>